<evidence type="ECO:0000259" key="13">
    <source>
        <dbReference type="Pfam" id="PF00024"/>
    </source>
</evidence>
<dbReference type="Gene3D" id="3.90.550.50">
    <property type="match status" value="1"/>
</dbReference>
<evidence type="ECO:0000256" key="10">
    <source>
        <dbReference type="ARBA" id="ARBA00022989"/>
    </source>
</evidence>
<dbReference type="GO" id="GO:0016020">
    <property type="term" value="C:membrane"/>
    <property type="evidence" value="ECO:0007669"/>
    <property type="project" value="UniProtKB-SubCell"/>
</dbReference>
<dbReference type="InterPro" id="IPR003609">
    <property type="entry name" value="Pan_app"/>
</dbReference>
<evidence type="ECO:0000256" key="3">
    <source>
        <dbReference type="ARBA" id="ARBA00006462"/>
    </source>
</evidence>
<evidence type="ECO:0000256" key="6">
    <source>
        <dbReference type="ARBA" id="ARBA00022679"/>
    </source>
</evidence>
<dbReference type="VEuPathDB" id="FungiDB:yc1106_03315"/>
<evidence type="ECO:0000256" key="9">
    <source>
        <dbReference type="ARBA" id="ARBA00022968"/>
    </source>
</evidence>
<reference evidence="15" key="1">
    <citation type="submission" date="2021-12" db="EMBL/GenBank/DDBJ databases">
        <title>Curvularia clavata genome.</title>
        <authorList>
            <person name="Cao Y."/>
        </authorList>
    </citation>
    <scope>NUCLEOTIDE SEQUENCE</scope>
    <source>
        <strain evidence="15">Yc1106</strain>
    </source>
</reference>
<dbReference type="PANTHER" id="PTHR23033">
    <property type="entry name" value="BETA1,3-GALACTOSYLTRANSFERASE"/>
    <property type="match status" value="1"/>
</dbReference>
<evidence type="ECO:0000256" key="1">
    <source>
        <dbReference type="ARBA" id="ARBA00004606"/>
    </source>
</evidence>
<comment type="similarity">
    <text evidence="3">Belongs to the glycosyltransferase 31 family. Beta3-Gal-T subfamily.</text>
</comment>
<keyword evidence="16" id="KW-1185">Reference proteome</keyword>
<evidence type="ECO:0000259" key="14">
    <source>
        <dbReference type="Pfam" id="PF02434"/>
    </source>
</evidence>
<dbReference type="InterPro" id="IPR026050">
    <property type="entry name" value="C1GALT1/C1GALT1_chp1"/>
</dbReference>
<dbReference type="OrthoDB" id="414175at2759"/>
<comment type="pathway">
    <text evidence="2">Protein modification; protein glycosylation.</text>
</comment>
<protein>
    <recommendedName>
        <fullName evidence="4">N-acetylgalactosaminide beta-1,3-galactosyltransferase</fullName>
        <ecNumber evidence="4">2.4.1.122</ecNumber>
    </recommendedName>
</protein>
<sequence>MPRDGDDDEERGKKGGRERAGTRYIYTRRRSPIGLLKRNRLVLALTVCVLTFIVRAYRYYPATSTQSPPSPCPNELGGASNDILVVLRTGATEALSKVPIHFSTTLRCVPNYVLYSDLEENIAGHRVHDVFANGAISHALSESHELRFYHHLKKLGRQGLLALQATTKHDSSLGTTSDNPAWQLDRFKFLPMISQALKHRPSAKWFVFIEADTYLVWQNLVSYLRLFDATKPLYIGKHMYMDDVLFAHGGSGFVLSRPAMLRVVEQRDAHVARYDALAKESAAGDMLLGKILADVQVPLFSAFPHFQGDAVTGLDGNVSKVERRPWCYAPVTYHHMREDEIRALWGFEERWMRESDKLLRHADVFKSFLLPRLRPKLDGWDNFSLDSIDSSSDSAAAVPSTADCEARCEANSACLQFSYETAAGNCATSTRVVLGEAARRQCVEYSSAAGRCVRWQGDGDDDNKDSRMGNTTPGLVQSGWMMHRLQRYVEEMDSMCSQEKMSIWVV</sequence>
<dbReference type="EC" id="2.4.1.122" evidence="4"/>
<evidence type="ECO:0000256" key="4">
    <source>
        <dbReference type="ARBA" id="ARBA00012557"/>
    </source>
</evidence>
<keyword evidence="5" id="KW-0328">Glycosyltransferase</keyword>
<evidence type="ECO:0000256" key="12">
    <source>
        <dbReference type="SAM" id="MobiDB-lite"/>
    </source>
</evidence>
<keyword evidence="7" id="KW-0812">Transmembrane</keyword>
<keyword evidence="11" id="KW-0472">Membrane</keyword>
<evidence type="ECO:0000313" key="16">
    <source>
        <dbReference type="Proteomes" id="UP001056012"/>
    </source>
</evidence>
<keyword evidence="10" id="KW-1133">Transmembrane helix</keyword>
<feature type="region of interest" description="Disordered" evidence="12">
    <location>
        <begin position="1"/>
        <end position="21"/>
    </location>
</feature>
<dbReference type="InterPro" id="IPR003378">
    <property type="entry name" value="Fringe-like_glycosylTrfase"/>
</dbReference>
<evidence type="ECO:0000256" key="5">
    <source>
        <dbReference type="ARBA" id="ARBA00022676"/>
    </source>
</evidence>
<dbReference type="GO" id="GO:0000166">
    <property type="term" value="F:nucleotide binding"/>
    <property type="evidence" value="ECO:0007669"/>
    <property type="project" value="UniProtKB-KW"/>
</dbReference>
<evidence type="ECO:0000256" key="8">
    <source>
        <dbReference type="ARBA" id="ARBA00022741"/>
    </source>
</evidence>
<keyword evidence="9" id="KW-0735">Signal-anchor</keyword>
<dbReference type="Pfam" id="PF00024">
    <property type="entry name" value="PAN_1"/>
    <property type="match status" value="1"/>
</dbReference>
<evidence type="ECO:0000313" key="15">
    <source>
        <dbReference type="EMBL" id="USP76041.1"/>
    </source>
</evidence>
<evidence type="ECO:0000256" key="2">
    <source>
        <dbReference type="ARBA" id="ARBA00004922"/>
    </source>
</evidence>
<dbReference type="EMBL" id="CP089275">
    <property type="protein sequence ID" value="USP76041.1"/>
    <property type="molecule type" value="Genomic_DNA"/>
</dbReference>
<proteinExistence type="inferred from homology"/>
<feature type="domain" description="Apple" evidence="13">
    <location>
        <begin position="387"/>
        <end position="430"/>
    </location>
</feature>
<feature type="domain" description="Fringe-like glycosyltransferase" evidence="14">
    <location>
        <begin position="200"/>
        <end position="299"/>
    </location>
</feature>
<dbReference type="PANTHER" id="PTHR23033:SF47">
    <property type="entry name" value="APPLE DOMAIN-CONTAINING PROTEIN-RELATED"/>
    <property type="match status" value="1"/>
</dbReference>
<accession>A0A9Q9DS45</accession>
<gene>
    <name evidence="15" type="ORF">yc1106_03315</name>
</gene>
<dbReference type="Pfam" id="PF02434">
    <property type="entry name" value="Fringe"/>
    <property type="match status" value="1"/>
</dbReference>
<dbReference type="Proteomes" id="UP001056012">
    <property type="component" value="Chromosome 2"/>
</dbReference>
<evidence type="ECO:0000256" key="11">
    <source>
        <dbReference type="ARBA" id="ARBA00023136"/>
    </source>
</evidence>
<keyword evidence="8" id="KW-0547">Nucleotide-binding</keyword>
<dbReference type="AlphaFoldDB" id="A0A9Q9DS45"/>
<keyword evidence="6" id="KW-0808">Transferase</keyword>
<comment type="subcellular location">
    <subcellularLocation>
        <location evidence="1">Membrane</location>
        <topology evidence="1">Single-pass type II membrane protein</topology>
    </subcellularLocation>
</comment>
<dbReference type="GO" id="GO:0016263">
    <property type="term" value="F:glycoprotein-N-acetylgalactosamine 3-beta-galactosyltransferase activity"/>
    <property type="evidence" value="ECO:0007669"/>
    <property type="project" value="UniProtKB-EC"/>
</dbReference>
<name>A0A9Q9DS45_CURCL</name>
<evidence type="ECO:0000256" key="7">
    <source>
        <dbReference type="ARBA" id="ARBA00022692"/>
    </source>
</evidence>
<organism evidence="15 16">
    <name type="scientific">Curvularia clavata</name>
    <dbReference type="NCBI Taxonomy" id="95742"/>
    <lineage>
        <taxon>Eukaryota</taxon>
        <taxon>Fungi</taxon>
        <taxon>Dikarya</taxon>
        <taxon>Ascomycota</taxon>
        <taxon>Pezizomycotina</taxon>
        <taxon>Dothideomycetes</taxon>
        <taxon>Pleosporomycetidae</taxon>
        <taxon>Pleosporales</taxon>
        <taxon>Pleosporineae</taxon>
        <taxon>Pleosporaceae</taxon>
        <taxon>Curvularia</taxon>
    </lineage>
</organism>